<organism evidence="1 2">
    <name type="scientific">Sphingobacterium olei</name>
    <dbReference type="NCBI Taxonomy" id="2571155"/>
    <lineage>
        <taxon>Bacteria</taxon>
        <taxon>Pseudomonadati</taxon>
        <taxon>Bacteroidota</taxon>
        <taxon>Sphingobacteriia</taxon>
        <taxon>Sphingobacteriales</taxon>
        <taxon>Sphingobacteriaceae</taxon>
        <taxon>Sphingobacterium</taxon>
    </lineage>
</organism>
<proteinExistence type="predicted"/>
<reference evidence="1 2" key="1">
    <citation type="submission" date="2019-04" db="EMBL/GenBank/DDBJ databases">
        <title>Sphingobacterium olei sp. nov., isolated from oil-contaminated soil.</title>
        <authorList>
            <person name="Liu B."/>
        </authorList>
    </citation>
    <scope>NUCLEOTIDE SEQUENCE [LARGE SCALE GENOMIC DNA]</scope>
    <source>
        <strain evidence="1 2">HAL-9</strain>
    </source>
</reference>
<name>A0A4U0P4I6_9SPHI</name>
<sequence>MKKLTLFFLALVLASCKSKEGKIFAFIEDFNNSEISNPLVKQSKAYYINKKEANIDFILNATDSTITNDILKTSFPKILDQVVNSHPDLNSLVKDDVIFNLRIYNQFGTKVVESPLDKDNIANLNVF</sequence>
<keyword evidence="2" id="KW-1185">Reference proteome</keyword>
<dbReference type="Proteomes" id="UP000306808">
    <property type="component" value="Unassembled WGS sequence"/>
</dbReference>
<dbReference type="EMBL" id="SUME01000002">
    <property type="protein sequence ID" value="TJZ62243.1"/>
    <property type="molecule type" value="Genomic_DNA"/>
</dbReference>
<gene>
    <name evidence="1" type="ORF">FAZ15_06985</name>
</gene>
<protein>
    <submittedName>
        <fullName evidence="1">Uncharacterized protein</fullName>
    </submittedName>
</protein>
<dbReference type="OrthoDB" id="709901at2"/>
<dbReference type="RefSeq" id="WP_136900580.1">
    <property type="nucleotide sequence ID" value="NZ_SUME01000002.1"/>
</dbReference>
<comment type="caution">
    <text evidence="1">The sequence shown here is derived from an EMBL/GenBank/DDBJ whole genome shotgun (WGS) entry which is preliminary data.</text>
</comment>
<accession>A0A4U0P4I6</accession>
<evidence type="ECO:0000313" key="2">
    <source>
        <dbReference type="Proteomes" id="UP000306808"/>
    </source>
</evidence>
<dbReference type="PROSITE" id="PS51257">
    <property type="entry name" value="PROKAR_LIPOPROTEIN"/>
    <property type="match status" value="1"/>
</dbReference>
<dbReference type="AlphaFoldDB" id="A0A4U0P4I6"/>
<evidence type="ECO:0000313" key="1">
    <source>
        <dbReference type="EMBL" id="TJZ62243.1"/>
    </source>
</evidence>